<evidence type="ECO:0000259" key="3">
    <source>
        <dbReference type="Pfam" id="PF01167"/>
    </source>
</evidence>
<evidence type="ECO:0000313" key="4">
    <source>
        <dbReference type="EMBL" id="EER11956.1"/>
    </source>
</evidence>
<accession>C5KTR4</accession>
<proteinExistence type="inferred from homology"/>
<dbReference type="Pfam" id="PF01167">
    <property type="entry name" value="Tub"/>
    <property type="match status" value="1"/>
</dbReference>
<feature type="compositionally biased region" description="Polar residues" evidence="2">
    <location>
        <begin position="16"/>
        <end position="42"/>
    </location>
</feature>
<comment type="similarity">
    <text evidence="1">Belongs to the TUB family.</text>
</comment>
<dbReference type="SUPFAM" id="SSF54518">
    <property type="entry name" value="Tubby C-terminal domain-like"/>
    <property type="match status" value="1"/>
</dbReference>
<sequence>MLQRLLRYPSTLTVKSEDSATTTATGDSVSSETPSPSRQSPESLPFDIASYLEEGLAKESRWDLTAPLTEGIYRHLRVIKGSDDDFILETEDTNDFLAYCHVDMLGNDAPLGKLIRAKLYYYRPDDVLFKLDKPALVLVSSTDRTQWTVLSTRCDACRYRRKSSGTCMDVLSTSDILPRLSASLLDGNPVSKYRTATVGPLDMSSQQLASMVQDKRSLGPHGIYNFMEMVIPYGKDVIWCPLVNDKWSPLHPDKSNTSCLVVATKEPQWSYSMNCLVLDFNNRIIIPSAKNFQLVLKDSPETIVCQYGKIGNNTYTLDVAAPLSVMQAFAAAISTISWT</sequence>
<reference evidence="4 5" key="1">
    <citation type="submission" date="2008-07" db="EMBL/GenBank/DDBJ databases">
        <authorList>
            <person name="El-Sayed N."/>
            <person name="Caler E."/>
            <person name="Inman J."/>
            <person name="Amedeo P."/>
            <person name="Hass B."/>
            <person name="Wortman J."/>
        </authorList>
    </citation>
    <scope>NUCLEOTIDE SEQUENCE [LARGE SCALE GENOMIC DNA]</scope>
    <source>
        <strain evidence="5">ATCC 50983 / TXsc</strain>
    </source>
</reference>
<dbReference type="AlphaFoldDB" id="C5KTR4"/>
<dbReference type="RefSeq" id="XP_002780161.1">
    <property type="nucleotide sequence ID" value="XM_002780115.1"/>
</dbReference>
<dbReference type="GeneID" id="9060794"/>
<evidence type="ECO:0000313" key="5">
    <source>
        <dbReference type="Proteomes" id="UP000007800"/>
    </source>
</evidence>
<name>C5KTR4_PERM5</name>
<dbReference type="InterPro" id="IPR000007">
    <property type="entry name" value="Tubby_C"/>
</dbReference>
<dbReference type="PANTHER" id="PTHR16517:SF7">
    <property type="entry name" value="PROTEIN KING TUBBY"/>
    <property type="match status" value="1"/>
</dbReference>
<dbReference type="OrthoDB" id="8775810at2759"/>
<dbReference type="Gene3D" id="3.20.90.10">
    <property type="entry name" value="Tubby Protein, Chain A"/>
    <property type="match status" value="1"/>
</dbReference>
<evidence type="ECO:0000256" key="2">
    <source>
        <dbReference type="SAM" id="MobiDB-lite"/>
    </source>
</evidence>
<dbReference type="OMA" id="SMEVAIP"/>
<evidence type="ECO:0000256" key="1">
    <source>
        <dbReference type="ARBA" id="ARBA00007129"/>
    </source>
</evidence>
<organism evidence="5">
    <name type="scientific">Perkinsus marinus (strain ATCC 50983 / TXsc)</name>
    <dbReference type="NCBI Taxonomy" id="423536"/>
    <lineage>
        <taxon>Eukaryota</taxon>
        <taxon>Sar</taxon>
        <taxon>Alveolata</taxon>
        <taxon>Perkinsozoa</taxon>
        <taxon>Perkinsea</taxon>
        <taxon>Perkinsida</taxon>
        <taxon>Perkinsidae</taxon>
        <taxon>Perkinsus</taxon>
    </lineage>
</organism>
<dbReference type="InParanoid" id="C5KTR4"/>
<keyword evidence="5" id="KW-1185">Reference proteome</keyword>
<feature type="region of interest" description="Disordered" evidence="2">
    <location>
        <begin position="16"/>
        <end position="44"/>
    </location>
</feature>
<dbReference type="PANTHER" id="PTHR16517">
    <property type="entry name" value="TUBBY-RELATED"/>
    <property type="match status" value="1"/>
</dbReference>
<dbReference type="EMBL" id="GG676180">
    <property type="protein sequence ID" value="EER11956.1"/>
    <property type="molecule type" value="Genomic_DNA"/>
</dbReference>
<feature type="domain" description="Tubby C-terminal" evidence="3">
    <location>
        <begin position="247"/>
        <end position="336"/>
    </location>
</feature>
<protein>
    <recommendedName>
        <fullName evidence="3">Tubby C-terminal domain-containing protein</fullName>
    </recommendedName>
</protein>
<dbReference type="InterPro" id="IPR025659">
    <property type="entry name" value="Tubby-like_C"/>
</dbReference>
<dbReference type="Proteomes" id="UP000007800">
    <property type="component" value="Unassembled WGS sequence"/>
</dbReference>
<gene>
    <name evidence="4" type="ORF">Pmar_PMAR019058</name>
</gene>
<dbReference type="PRINTS" id="PR01573">
    <property type="entry name" value="SUPERTUBBY"/>
</dbReference>